<feature type="region of interest" description="Disordered" evidence="1">
    <location>
        <begin position="668"/>
        <end position="706"/>
    </location>
</feature>
<feature type="compositionally biased region" description="Pro residues" evidence="1">
    <location>
        <begin position="858"/>
        <end position="871"/>
    </location>
</feature>
<dbReference type="STRING" id="1169540.A0A0G4EIU3"/>
<dbReference type="Proteomes" id="UP000041254">
    <property type="component" value="Unassembled WGS sequence"/>
</dbReference>
<dbReference type="InterPro" id="IPR035969">
    <property type="entry name" value="Rab-GAP_TBC_sf"/>
</dbReference>
<gene>
    <name evidence="3" type="ORF">Vbra_3928</name>
</gene>
<dbReference type="InParanoid" id="A0A0G4EIU3"/>
<evidence type="ECO:0000313" key="4">
    <source>
        <dbReference type="Proteomes" id="UP000041254"/>
    </source>
</evidence>
<dbReference type="AlphaFoldDB" id="A0A0G4EIU3"/>
<protein>
    <recommendedName>
        <fullName evidence="2">Rab-GAP TBC domain-containing protein</fullName>
    </recommendedName>
</protein>
<dbReference type="Gene3D" id="1.10.472.80">
    <property type="entry name" value="Ypt/Rab-GAP domain of gyp1p, domain 3"/>
    <property type="match status" value="1"/>
</dbReference>
<feature type="region of interest" description="Disordered" evidence="1">
    <location>
        <begin position="101"/>
        <end position="176"/>
    </location>
</feature>
<feature type="compositionally biased region" description="Basic and acidic residues" evidence="1">
    <location>
        <begin position="232"/>
        <end position="242"/>
    </location>
</feature>
<dbReference type="PANTHER" id="PTHR47219:SF15">
    <property type="entry name" value="TBC1 DOMAIN FAMILY MEMBER 12 ISOFORM X1"/>
    <property type="match status" value="1"/>
</dbReference>
<dbReference type="Pfam" id="PF00566">
    <property type="entry name" value="RabGAP-TBC"/>
    <property type="match status" value="1"/>
</dbReference>
<evidence type="ECO:0000256" key="1">
    <source>
        <dbReference type="SAM" id="MobiDB-lite"/>
    </source>
</evidence>
<feature type="compositionally biased region" description="Polar residues" evidence="1">
    <location>
        <begin position="46"/>
        <end position="57"/>
    </location>
</feature>
<feature type="compositionally biased region" description="Gly residues" evidence="1">
    <location>
        <begin position="353"/>
        <end position="374"/>
    </location>
</feature>
<dbReference type="InterPro" id="IPR000195">
    <property type="entry name" value="Rab-GAP-TBC_dom"/>
</dbReference>
<dbReference type="SMART" id="SM00164">
    <property type="entry name" value="TBC"/>
    <property type="match status" value="1"/>
</dbReference>
<dbReference type="InterPro" id="IPR050302">
    <property type="entry name" value="Rab_GAP_TBC_domain"/>
</dbReference>
<dbReference type="OrthoDB" id="294251at2759"/>
<feature type="region of interest" description="Disordered" evidence="1">
    <location>
        <begin position="798"/>
        <end position="875"/>
    </location>
</feature>
<proteinExistence type="predicted"/>
<organism evidence="3 4">
    <name type="scientific">Vitrella brassicaformis (strain CCMP3155)</name>
    <dbReference type="NCBI Taxonomy" id="1169540"/>
    <lineage>
        <taxon>Eukaryota</taxon>
        <taxon>Sar</taxon>
        <taxon>Alveolata</taxon>
        <taxon>Colpodellida</taxon>
        <taxon>Vitrellaceae</taxon>
        <taxon>Vitrella</taxon>
    </lineage>
</organism>
<feature type="region of interest" description="Disordered" evidence="1">
    <location>
        <begin position="222"/>
        <end position="251"/>
    </location>
</feature>
<feature type="region of interest" description="Disordered" evidence="1">
    <location>
        <begin position="276"/>
        <end position="395"/>
    </location>
</feature>
<dbReference type="GO" id="GO:0005096">
    <property type="term" value="F:GTPase activator activity"/>
    <property type="evidence" value="ECO:0007669"/>
    <property type="project" value="TreeGrafter"/>
</dbReference>
<feature type="region of interest" description="Disordered" evidence="1">
    <location>
        <begin position="889"/>
        <end position="975"/>
    </location>
</feature>
<dbReference type="GO" id="GO:0031267">
    <property type="term" value="F:small GTPase binding"/>
    <property type="evidence" value="ECO:0007669"/>
    <property type="project" value="TreeGrafter"/>
</dbReference>
<dbReference type="EMBL" id="CDMY01000249">
    <property type="protein sequence ID" value="CEL96935.1"/>
    <property type="molecule type" value="Genomic_DNA"/>
</dbReference>
<dbReference type="PROSITE" id="PS50086">
    <property type="entry name" value="TBC_RABGAP"/>
    <property type="match status" value="1"/>
</dbReference>
<dbReference type="SUPFAM" id="SSF47923">
    <property type="entry name" value="Ypt/Rab-GAP domain of gyp1p"/>
    <property type="match status" value="2"/>
</dbReference>
<reference evidence="3 4" key="1">
    <citation type="submission" date="2014-11" db="EMBL/GenBank/DDBJ databases">
        <authorList>
            <person name="Zhu J."/>
            <person name="Qi W."/>
            <person name="Song R."/>
        </authorList>
    </citation>
    <scope>NUCLEOTIDE SEQUENCE [LARGE SCALE GENOMIC DNA]</scope>
</reference>
<feature type="region of interest" description="Disordered" evidence="1">
    <location>
        <begin position="1"/>
        <end position="57"/>
    </location>
</feature>
<feature type="region of interest" description="Disordered" evidence="1">
    <location>
        <begin position="728"/>
        <end position="747"/>
    </location>
</feature>
<evidence type="ECO:0000313" key="3">
    <source>
        <dbReference type="EMBL" id="CEL96935.1"/>
    </source>
</evidence>
<evidence type="ECO:0000259" key="2">
    <source>
        <dbReference type="PROSITE" id="PS50086"/>
    </source>
</evidence>
<dbReference type="PANTHER" id="PTHR47219">
    <property type="entry name" value="RAB GTPASE-ACTIVATING PROTEIN 1-LIKE"/>
    <property type="match status" value="1"/>
</dbReference>
<dbReference type="Gene3D" id="1.10.8.270">
    <property type="entry name" value="putative rabgap domain of human tbc1 domain family member 14 like domains"/>
    <property type="match status" value="1"/>
</dbReference>
<dbReference type="VEuPathDB" id="CryptoDB:Vbra_3928"/>
<accession>A0A0G4EIU3</accession>
<keyword evidence="4" id="KW-1185">Reference proteome</keyword>
<sequence length="975" mass="104457">MSGAASVTQKHKNAPPGKNKSTCQTARGIQDHRLAYSPSEKALFSSGRSSPARDSTASLSAFLSQLWPDQPSDAASGGSPSEARRSTRYYSFLYPAHMDDRIVDKDDDTDTNTSQSFKSAIPSPNIRRSPKPVPLHREHSAGAVSPHSTSSGGWVHVPMSNSPKGRGGKMAPSVSFAGSATSTTTAWEKILGQMGFAPTAGRRGGGGWGGWRLGAGLVSEWDGESASSLGGGRDRGGRYRDDNSEDDENATVQRRQLWRHLRSYWKPNLEAVPLPDPLPPLRSTQSSPQPSHPLGLRHSRGPNLMLLPPSVDSLPRVLKPPPSSSSSPSLFPPPPIQSTPSDSDLLPMAGLVDVGGGWSLADSGRGGAERGGSPGQSSDMSSGSGGGGRGVRPTVGVVNRSRLEAIGDRLSEMLGPPDQEAIQALDRYGDEPFTDVRGTRVTDAIARDTHRTFPGILDASHELSLHRILNAFAHLHPTLGYIQGMNFLAAFLLIYTHFDTPSAFSYFVRLMRDFHGMELFGFANHDVGEGNRLLLHLLGAFDRLCERELPALYEHFVSESYPPQAVATRWFPTLYVNTLPIAAIPPVWTYILSEGLESVVAIGLALLRLLEGFIVQGNMDMEDLNNLFKNIRSGSEEDALFFGRLVVFQAQVLGLSDAVKTAIDDLSMTNEPSPLPPSSLSPSSVPSDPTPAAPSSTAVTDDMASRRESSFSVPPLSWFLGPLSVSGSQGEEGFPAAGPQDSFESQSPDAVRPFAVPPMGGVRGWVPYVSREGTAALPSGAPATLVNHTTANTVYAVRERPEGPTQPTARPVFPLTTSADQPRRPVLSQPRREWGSIGVTSSVQRDKHEGEGAVDECPPSPRLPPVPPPSPVDTSVPWAMKEAFYKRVHETSRIPERPPVATQSSDGHNGAYDGLTAGHLSPPGASSFYRTVPSPEAAGEQVHSCPPAYVVPSMRDSSCRPFVSSPEPHAVHRQQ</sequence>
<feature type="domain" description="Rab-GAP TBC" evidence="2">
    <location>
        <begin position="423"/>
        <end position="595"/>
    </location>
</feature>
<name>A0A0G4EIU3_VITBC</name>